<proteinExistence type="predicted"/>
<keyword evidence="3 5" id="KW-0862">Zinc</keyword>
<evidence type="ECO:0000313" key="8">
    <source>
        <dbReference type="EMBL" id="KAL3526131.1"/>
    </source>
</evidence>
<dbReference type="GO" id="GO:0003677">
    <property type="term" value="F:DNA binding"/>
    <property type="evidence" value="ECO:0007669"/>
    <property type="project" value="UniProtKB-KW"/>
</dbReference>
<dbReference type="InterPro" id="IPR036855">
    <property type="entry name" value="Znf_CCCH_sf"/>
</dbReference>
<dbReference type="AlphaFoldDB" id="A0ABD3A318"/>
<reference evidence="8 9" key="1">
    <citation type="submission" date="2024-11" db="EMBL/GenBank/DDBJ databases">
        <title>A near-complete genome assembly of Cinchona calisaya.</title>
        <authorList>
            <person name="Lian D.C."/>
            <person name="Zhao X.W."/>
            <person name="Wei L."/>
        </authorList>
    </citation>
    <scope>NUCLEOTIDE SEQUENCE [LARGE SCALE GENOMIC DNA]</scope>
    <source>
        <tissue evidence="8">Nenye</tissue>
    </source>
</reference>
<dbReference type="Pfam" id="PF00642">
    <property type="entry name" value="zf-CCCH"/>
    <property type="match status" value="4"/>
</dbReference>
<dbReference type="InterPro" id="IPR050974">
    <property type="entry name" value="Plant_ZF_CCCH"/>
</dbReference>
<feature type="zinc finger region" description="C3H1-type" evidence="5">
    <location>
        <begin position="278"/>
        <end position="306"/>
    </location>
</feature>
<evidence type="ECO:0000313" key="9">
    <source>
        <dbReference type="Proteomes" id="UP001630127"/>
    </source>
</evidence>
<evidence type="ECO:0000259" key="7">
    <source>
        <dbReference type="PROSITE" id="PS50103"/>
    </source>
</evidence>
<dbReference type="SUPFAM" id="SSF90229">
    <property type="entry name" value="CCCH zinc finger"/>
    <property type="match status" value="3"/>
</dbReference>
<comment type="caution">
    <text evidence="8">The sequence shown here is derived from an EMBL/GenBank/DDBJ whole genome shotgun (WGS) entry which is preliminary data.</text>
</comment>
<evidence type="ECO:0000256" key="6">
    <source>
        <dbReference type="SAM" id="MobiDB-lite"/>
    </source>
</evidence>
<dbReference type="PROSITE" id="PS50103">
    <property type="entry name" value="ZF_C3H1"/>
    <property type="match status" value="4"/>
</dbReference>
<evidence type="ECO:0000256" key="1">
    <source>
        <dbReference type="ARBA" id="ARBA00022723"/>
    </source>
</evidence>
<feature type="domain" description="C3H1-type" evidence="7">
    <location>
        <begin position="278"/>
        <end position="306"/>
    </location>
</feature>
<dbReference type="PANTHER" id="PTHR12506">
    <property type="entry name" value="PROTEIN PHOSPHATASE RELATED"/>
    <property type="match status" value="1"/>
</dbReference>
<evidence type="ECO:0000256" key="4">
    <source>
        <dbReference type="ARBA" id="ARBA00023125"/>
    </source>
</evidence>
<dbReference type="GO" id="GO:0008270">
    <property type="term" value="F:zinc ion binding"/>
    <property type="evidence" value="ECO:0007669"/>
    <property type="project" value="UniProtKB-KW"/>
</dbReference>
<keyword evidence="2 5" id="KW-0863">Zinc-finger</keyword>
<dbReference type="InterPro" id="IPR000571">
    <property type="entry name" value="Znf_CCCH"/>
</dbReference>
<feature type="zinc finger region" description="C3H1-type" evidence="5">
    <location>
        <begin position="320"/>
        <end position="348"/>
    </location>
</feature>
<feature type="domain" description="C3H1-type" evidence="7">
    <location>
        <begin position="320"/>
        <end position="348"/>
    </location>
</feature>
<sequence length="372" mass="41092">MGNYEDDNAVTTLHLKHQPEETELGFSSSGLNPQTKGALADEFQNVGLNSYDSDNGGFNYDGKANGVLEDGGSMLSLRPYAGDCRQYIRTGTCKFGLACNFNHPVKRTSLVVKDKDWDSDKAALIECKGAKECPYYMLNGSCGYGAQCVFHHPGPSSIGGLQKSSVNDKSTRQSAYSLGRPTIESATLHLSAAIQPDHAPWSLHTQSNSTSSYQNDYSFQMTANSVPQLTHRHSELTGYQAEEVPKQRSRHAHLNAGANRTNMLERDIPEQVEEFPERPSQPECDYFMKTGDCKFKSACCFHHPKGQSKCILSEKGLPLRPGNNICRHYERLGICKFGRACLFDHPINHNFSSSDDWSTSGPSSLDAGSWME</sequence>
<gene>
    <name evidence="8" type="ORF">ACH5RR_014503</name>
</gene>
<organism evidence="8 9">
    <name type="scientific">Cinchona calisaya</name>
    <dbReference type="NCBI Taxonomy" id="153742"/>
    <lineage>
        <taxon>Eukaryota</taxon>
        <taxon>Viridiplantae</taxon>
        <taxon>Streptophyta</taxon>
        <taxon>Embryophyta</taxon>
        <taxon>Tracheophyta</taxon>
        <taxon>Spermatophyta</taxon>
        <taxon>Magnoliopsida</taxon>
        <taxon>eudicotyledons</taxon>
        <taxon>Gunneridae</taxon>
        <taxon>Pentapetalae</taxon>
        <taxon>asterids</taxon>
        <taxon>lamiids</taxon>
        <taxon>Gentianales</taxon>
        <taxon>Rubiaceae</taxon>
        <taxon>Cinchonoideae</taxon>
        <taxon>Cinchoneae</taxon>
        <taxon>Cinchona</taxon>
    </lineage>
</organism>
<protein>
    <recommendedName>
        <fullName evidence="7">C3H1-type domain-containing protein</fullName>
    </recommendedName>
</protein>
<keyword evidence="9" id="KW-1185">Reference proteome</keyword>
<feature type="domain" description="C3H1-type" evidence="7">
    <location>
        <begin position="128"/>
        <end position="155"/>
    </location>
</feature>
<dbReference type="EMBL" id="JBJUIK010000006">
    <property type="protein sequence ID" value="KAL3526131.1"/>
    <property type="molecule type" value="Genomic_DNA"/>
</dbReference>
<dbReference type="PANTHER" id="PTHR12506:SF75">
    <property type="entry name" value="ZINC FINGER CCCH DOMAIN-CONTAINING PROTEIN 67-LIKE"/>
    <property type="match status" value="1"/>
</dbReference>
<dbReference type="GO" id="GO:0003729">
    <property type="term" value="F:mRNA binding"/>
    <property type="evidence" value="ECO:0007669"/>
    <property type="project" value="UniProtKB-ARBA"/>
</dbReference>
<dbReference type="SMART" id="SM00356">
    <property type="entry name" value="ZnF_C3H1"/>
    <property type="match status" value="4"/>
</dbReference>
<feature type="zinc finger region" description="C3H1-type" evidence="5">
    <location>
        <begin position="128"/>
        <end position="155"/>
    </location>
</feature>
<name>A0ABD3A318_9GENT</name>
<evidence type="ECO:0000256" key="2">
    <source>
        <dbReference type="ARBA" id="ARBA00022771"/>
    </source>
</evidence>
<feature type="domain" description="C3H1-type" evidence="7">
    <location>
        <begin position="78"/>
        <end position="106"/>
    </location>
</feature>
<feature type="zinc finger region" description="C3H1-type" evidence="5">
    <location>
        <begin position="78"/>
        <end position="106"/>
    </location>
</feature>
<keyword evidence="1 5" id="KW-0479">Metal-binding</keyword>
<feature type="compositionally biased region" description="Low complexity" evidence="6">
    <location>
        <begin position="353"/>
        <end position="364"/>
    </location>
</feature>
<accession>A0ABD3A318</accession>
<keyword evidence="4" id="KW-0238">DNA-binding</keyword>
<dbReference type="Gene3D" id="4.10.1000.10">
    <property type="entry name" value="Zinc finger, CCCH-type"/>
    <property type="match status" value="2"/>
</dbReference>
<dbReference type="Proteomes" id="UP001630127">
    <property type="component" value="Unassembled WGS sequence"/>
</dbReference>
<evidence type="ECO:0000256" key="3">
    <source>
        <dbReference type="ARBA" id="ARBA00022833"/>
    </source>
</evidence>
<feature type="region of interest" description="Disordered" evidence="6">
    <location>
        <begin position="353"/>
        <end position="372"/>
    </location>
</feature>
<evidence type="ECO:0000256" key="5">
    <source>
        <dbReference type="PROSITE-ProRule" id="PRU00723"/>
    </source>
</evidence>